<organism evidence="8 9">
    <name type="scientific">Pseudorhodoferax aquiterrae</name>
    <dbReference type="NCBI Taxonomy" id="747304"/>
    <lineage>
        <taxon>Bacteria</taxon>
        <taxon>Pseudomonadati</taxon>
        <taxon>Pseudomonadota</taxon>
        <taxon>Betaproteobacteria</taxon>
        <taxon>Burkholderiales</taxon>
        <taxon>Comamonadaceae</taxon>
    </lineage>
</organism>
<keyword evidence="9" id="KW-1185">Reference proteome</keyword>
<comment type="caution">
    <text evidence="8">The sequence shown here is derived from an EMBL/GenBank/DDBJ whole genome shotgun (WGS) entry which is preliminary data.</text>
</comment>
<keyword evidence="5 6" id="KW-0472">Membrane</keyword>
<keyword evidence="4 6" id="KW-1133">Transmembrane helix</keyword>
<dbReference type="InterPro" id="IPR000620">
    <property type="entry name" value="EamA_dom"/>
</dbReference>
<feature type="domain" description="EamA" evidence="7">
    <location>
        <begin position="190"/>
        <end position="324"/>
    </location>
</feature>
<feature type="transmembrane region" description="Helical" evidence="6">
    <location>
        <begin position="70"/>
        <end position="89"/>
    </location>
</feature>
<evidence type="ECO:0000256" key="1">
    <source>
        <dbReference type="ARBA" id="ARBA00004651"/>
    </source>
</evidence>
<dbReference type="Proteomes" id="UP000626210">
    <property type="component" value="Unassembled WGS sequence"/>
</dbReference>
<feature type="transmembrane region" description="Helical" evidence="6">
    <location>
        <begin position="280"/>
        <end position="301"/>
    </location>
</feature>
<dbReference type="SUPFAM" id="SSF103481">
    <property type="entry name" value="Multidrug resistance efflux transporter EmrE"/>
    <property type="match status" value="2"/>
</dbReference>
<evidence type="ECO:0000256" key="2">
    <source>
        <dbReference type="ARBA" id="ARBA00022475"/>
    </source>
</evidence>
<evidence type="ECO:0000256" key="5">
    <source>
        <dbReference type="ARBA" id="ARBA00023136"/>
    </source>
</evidence>
<feature type="transmembrane region" description="Helical" evidence="6">
    <location>
        <begin position="101"/>
        <end position="121"/>
    </location>
</feature>
<name>A0ABQ3GDS7_9BURK</name>
<reference evidence="9" key="1">
    <citation type="journal article" date="2019" name="Int. J. Syst. Evol. Microbiol.">
        <title>The Global Catalogue of Microorganisms (GCM) 10K type strain sequencing project: providing services to taxonomists for standard genome sequencing and annotation.</title>
        <authorList>
            <consortium name="The Broad Institute Genomics Platform"/>
            <consortium name="The Broad Institute Genome Sequencing Center for Infectious Disease"/>
            <person name="Wu L."/>
            <person name="Ma J."/>
        </authorList>
    </citation>
    <scope>NUCLEOTIDE SEQUENCE [LARGE SCALE GENOMIC DNA]</scope>
    <source>
        <strain evidence="9">KCTC 23314</strain>
    </source>
</reference>
<dbReference type="EMBL" id="BMYK01000041">
    <property type="protein sequence ID" value="GHD02874.1"/>
    <property type="molecule type" value="Genomic_DNA"/>
</dbReference>
<evidence type="ECO:0000256" key="6">
    <source>
        <dbReference type="SAM" id="Phobius"/>
    </source>
</evidence>
<evidence type="ECO:0000313" key="9">
    <source>
        <dbReference type="Proteomes" id="UP000626210"/>
    </source>
</evidence>
<feature type="transmembrane region" description="Helical" evidence="6">
    <location>
        <begin position="253"/>
        <end position="273"/>
    </location>
</feature>
<dbReference type="InterPro" id="IPR050638">
    <property type="entry name" value="AA-Vitamin_Transporters"/>
</dbReference>
<keyword evidence="2" id="KW-1003">Cell membrane</keyword>
<feature type="transmembrane region" description="Helical" evidence="6">
    <location>
        <begin position="220"/>
        <end position="241"/>
    </location>
</feature>
<proteinExistence type="predicted"/>
<feature type="transmembrane region" description="Helical" evidence="6">
    <location>
        <begin position="32"/>
        <end position="50"/>
    </location>
</feature>
<comment type="subcellular location">
    <subcellularLocation>
        <location evidence="1">Cell membrane</location>
        <topology evidence="1">Multi-pass membrane protein</topology>
    </subcellularLocation>
</comment>
<feature type="domain" description="EamA" evidence="7">
    <location>
        <begin position="34"/>
        <end position="174"/>
    </location>
</feature>
<sequence length="332" mass="35136">MHRFGSSTLPMSAPITSVPPARPCALTDRRTVFLLATFCCLLWGSSYPAIKAGYALFGIARDDTASKLVFAGWRFALAGVALLAFAAASGKRVGGWPARTLGQFALLGLVQTALQYWFFYIGLAHTTGVKSSIMNATGTFFSVLLAHWIYANDRLSYGKAIGCAVGFAGVMVVNLGAGLGGVLALDFSLLGEGFVVIAAAVLAGASIYGKRISQGVDPIVMTGWQLAIGGAALLVLGYALGGALTRFTPASTGLLAYMVLLSSLAISLWSLLLKHNRVSLVTAFNFMVPVFGALLSALFLHETILEWRNAIALVLVCVGIWLVTREPRARRP</sequence>
<dbReference type="PANTHER" id="PTHR32322:SF18">
    <property type="entry name" value="S-ADENOSYLMETHIONINE_S-ADENOSYLHOMOCYSTEINE TRANSPORTER"/>
    <property type="match status" value="1"/>
</dbReference>
<evidence type="ECO:0000256" key="3">
    <source>
        <dbReference type="ARBA" id="ARBA00022692"/>
    </source>
</evidence>
<evidence type="ECO:0000313" key="8">
    <source>
        <dbReference type="EMBL" id="GHD02874.1"/>
    </source>
</evidence>
<evidence type="ECO:0000256" key="4">
    <source>
        <dbReference type="ARBA" id="ARBA00022989"/>
    </source>
</evidence>
<feature type="transmembrane region" description="Helical" evidence="6">
    <location>
        <begin position="133"/>
        <end position="151"/>
    </location>
</feature>
<feature type="transmembrane region" description="Helical" evidence="6">
    <location>
        <begin position="307"/>
        <end position="324"/>
    </location>
</feature>
<evidence type="ECO:0000259" key="7">
    <source>
        <dbReference type="Pfam" id="PF00892"/>
    </source>
</evidence>
<dbReference type="Pfam" id="PF00892">
    <property type="entry name" value="EamA"/>
    <property type="match status" value="2"/>
</dbReference>
<accession>A0ABQ3GDS7</accession>
<dbReference type="InterPro" id="IPR037185">
    <property type="entry name" value="EmrE-like"/>
</dbReference>
<dbReference type="PANTHER" id="PTHR32322">
    <property type="entry name" value="INNER MEMBRANE TRANSPORTER"/>
    <property type="match status" value="1"/>
</dbReference>
<keyword evidence="3 6" id="KW-0812">Transmembrane</keyword>
<gene>
    <name evidence="8" type="ORF">GCM10007320_62470</name>
</gene>
<feature type="transmembrane region" description="Helical" evidence="6">
    <location>
        <begin position="189"/>
        <end position="208"/>
    </location>
</feature>
<feature type="transmembrane region" description="Helical" evidence="6">
    <location>
        <begin position="163"/>
        <end position="183"/>
    </location>
</feature>
<protein>
    <submittedName>
        <fullName evidence="8">Membrane protein</fullName>
    </submittedName>
</protein>